<feature type="domain" description="Metallo-beta-lactamase" evidence="2">
    <location>
        <begin position="30"/>
        <end position="226"/>
    </location>
</feature>
<organism evidence="3 4">
    <name type="scientific">Aspergillus puulaauensis</name>
    <dbReference type="NCBI Taxonomy" id="1220207"/>
    <lineage>
        <taxon>Eukaryota</taxon>
        <taxon>Fungi</taxon>
        <taxon>Dikarya</taxon>
        <taxon>Ascomycota</taxon>
        <taxon>Pezizomycotina</taxon>
        <taxon>Eurotiomycetes</taxon>
        <taxon>Eurotiomycetidae</taxon>
        <taxon>Eurotiales</taxon>
        <taxon>Aspergillaceae</taxon>
        <taxon>Aspergillus</taxon>
    </lineage>
</organism>
<dbReference type="InterPro" id="IPR051682">
    <property type="entry name" value="Mito_Persulfide_Diox"/>
</dbReference>
<dbReference type="GO" id="GO:0046872">
    <property type="term" value="F:metal ion binding"/>
    <property type="evidence" value="ECO:0007669"/>
    <property type="project" value="UniProtKB-KW"/>
</dbReference>
<evidence type="ECO:0000313" key="3">
    <source>
        <dbReference type="EMBL" id="BCS18142.1"/>
    </source>
</evidence>
<accession>A0A7R7XB25</accession>
<keyword evidence="1" id="KW-0479">Metal-binding</keyword>
<dbReference type="GeneID" id="64968147"/>
<evidence type="ECO:0000256" key="1">
    <source>
        <dbReference type="ARBA" id="ARBA00022723"/>
    </source>
</evidence>
<dbReference type="KEGG" id="apuu:APUU_10970S"/>
<evidence type="ECO:0000313" key="4">
    <source>
        <dbReference type="Proteomes" id="UP000654913"/>
    </source>
</evidence>
<dbReference type="PANTHER" id="PTHR43084:SF1">
    <property type="entry name" value="PERSULFIDE DIOXYGENASE ETHE1, MITOCHONDRIAL"/>
    <property type="match status" value="1"/>
</dbReference>
<name>A0A7R7XB25_9EURO</name>
<dbReference type="CDD" id="cd07724">
    <property type="entry name" value="POD-like_MBL-fold"/>
    <property type="match status" value="1"/>
</dbReference>
<dbReference type="InterPro" id="IPR001279">
    <property type="entry name" value="Metallo-B-lactamas"/>
</dbReference>
<protein>
    <recommendedName>
        <fullName evidence="2">Metallo-beta-lactamase domain-containing protein</fullName>
    </recommendedName>
</protein>
<dbReference type="SMART" id="SM00849">
    <property type="entry name" value="Lactamase_B"/>
    <property type="match status" value="1"/>
</dbReference>
<dbReference type="OrthoDB" id="449487at2759"/>
<reference evidence="3" key="2">
    <citation type="submission" date="2021-02" db="EMBL/GenBank/DDBJ databases">
        <title>Aspergillus puulaauensis MK2 genome sequence.</title>
        <authorList>
            <person name="Futagami T."/>
            <person name="Mori K."/>
            <person name="Kadooka C."/>
            <person name="Tanaka T."/>
        </authorList>
    </citation>
    <scope>NUCLEOTIDE SEQUENCE</scope>
    <source>
        <strain evidence="3">MK2</strain>
    </source>
</reference>
<dbReference type="Gene3D" id="3.60.15.10">
    <property type="entry name" value="Ribonuclease Z/Hydroxyacylglutathione hydrolase-like"/>
    <property type="match status" value="1"/>
</dbReference>
<evidence type="ECO:0000259" key="2">
    <source>
        <dbReference type="SMART" id="SM00849"/>
    </source>
</evidence>
<dbReference type="PANTHER" id="PTHR43084">
    <property type="entry name" value="PERSULFIDE DIOXYGENASE ETHE1"/>
    <property type="match status" value="1"/>
</dbReference>
<dbReference type="RefSeq" id="XP_041550336.1">
    <property type="nucleotide sequence ID" value="XM_041706707.1"/>
</dbReference>
<dbReference type="SUPFAM" id="SSF56281">
    <property type="entry name" value="Metallo-hydrolase/oxidoreductase"/>
    <property type="match status" value="1"/>
</dbReference>
<sequence>MSTPSQEQHFIKSTTPTEPTIHALFEPNTSTWQYIVVDPSSSEGVIIDPVLDYDRATQTITTSSADGILKIVKEKGYKIAMILETHIHADHVTAASYLQGQLAQSQFQGFQPPIGIGKRIEQVQTLFGGRYGVAEAEYRGIFGKYFDDDEGFKIGELDASVLHLPGHTPDHVGYRIGENVFCGDSIFHADIGTARCDFPGGSSSDMFHSGRKLLNLEDGVNIWTGHDYPPQNRAGPSPYMRVREHRRHNKHLMDGTTLEEYVRMRGERDATMAEPKLLHPALQVNIRAGRMPEKRDSGYRLLHLPLKWEGVI</sequence>
<dbReference type="GO" id="GO:0070813">
    <property type="term" value="P:hydrogen sulfide metabolic process"/>
    <property type="evidence" value="ECO:0007669"/>
    <property type="project" value="TreeGrafter"/>
</dbReference>
<dbReference type="Pfam" id="PF00753">
    <property type="entry name" value="Lactamase_B"/>
    <property type="match status" value="1"/>
</dbReference>
<dbReference type="InterPro" id="IPR036866">
    <property type="entry name" value="RibonucZ/Hydroxyglut_hydro"/>
</dbReference>
<dbReference type="InterPro" id="IPR044528">
    <property type="entry name" value="POD-like_MBL-fold"/>
</dbReference>
<gene>
    <name evidence="3" type="ORF">APUU_10970S</name>
</gene>
<dbReference type="GO" id="GO:0006749">
    <property type="term" value="P:glutathione metabolic process"/>
    <property type="evidence" value="ECO:0007669"/>
    <property type="project" value="InterPro"/>
</dbReference>
<dbReference type="EMBL" id="AP024443">
    <property type="protein sequence ID" value="BCS18142.1"/>
    <property type="molecule type" value="Genomic_DNA"/>
</dbReference>
<dbReference type="AlphaFoldDB" id="A0A7R7XB25"/>
<reference evidence="3" key="1">
    <citation type="submission" date="2021-01" db="EMBL/GenBank/DDBJ databases">
        <authorList>
            <consortium name="Aspergillus puulaauensis MK2 genome sequencing consortium"/>
            <person name="Kazuki M."/>
            <person name="Futagami T."/>
        </authorList>
    </citation>
    <scope>NUCLEOTIDE SEQUENCE</scope>
    <source>
        <strain evidence="3">MK2</strain>
    </source>
</reference>
<keyword evidence="4" id="KW-1185">Reference proteome</keyword>
<dbReference type="FunFam" id="3.60.15.10:FF:000033">
    <property type="entry name" value="MBL fold metallo-hydrolase"/>
    <property type="match status" value="1"/>
</dbReference>
<dbReference type="GO" id="GO:0050313">
    <property type="term" value="F:sulfur dioxygenase activity"/>
    <property type="evidence" value="ECO:0007669"/>
    <property type="project" value="InterPro"/>
</dbReference>
<dbReference type="Proteomes" id="UP000654913">
    <property type="component" value="Chromosome 1"/>
</dbReference>
<proteinExistence type="predicted"/>